<accession>A0A398D1C4</accession>
<proteinExistence type="predicted"/>
<dbReference type="AlphaFoldDB" id="A0A398DIU1"/>
<evidence type="ECO:0000313" key="3">
    <source>
        <dbReference type="EMBL" id="RIE08932.1"/>
    </source>
</evidence>
<name>A0A398DIU1_9BACT</name>
<dbReference type="Proteomes" id="UP000266260">
    <property type="component" value="Unassembled WGS sequence"/>
</dbReference>
<keyword evidence="1" id="KW-0560">Oxidoreductase</keyword>
<dbReference type="GO" id="GO:0016491">
    <property type="term" value="F:oxidoreductase activity"/>
    <property type="evidence" value="ECO:0007669"/>
    <property type="project" value="UniProtKB-KW"/>
</dbReference>
<dbReference type="Gene3D" id="3.50.50.60">
    <property type="entry name" value="FAD/NAD(P)-binding domain"/>
    <property type="match status" value="2"/>
</dbReference>
<dbReference type="EMBL" id="QXIU01000093">
    <property type="protein sequence ID" value="RIE12058.1"/>
    <property type="molecule type" value="Genomic_DNA"/>
</dbReference>
<dbReference type="InterPro" id="IPR051691">
    <property type="entry name" value="Metab_Enz_Cyan_OpOx_G3PDH"/>
</dbReference>
<keyword evidence="5" id="KW-1185">Reference proteome</keyword>
<feature type="domain" description="FAD/NAD(P)-binding" evidence="2">
    <location>
        <begin position="5"/>
        <end position="306"/>
    </location>
</feature>
<dbReference type="Proteomes" id="UP000266489">
    <property type="component" value="Unassembled WGS sequence"/>
</dbReference>
<evidence type="ECO:0000313" key="5">
    <source>
        <dbReference type="Proteomes" id="UP000266260"/>
    </source>
</evidence>
<dbReference type="Pfam" id="PF07992">
    <property type="entry name" value="Pyr_redox_2"/>
    <property type="match status" value="1"/>
</dbReference>
<evidence type="ECO:0000256" key="1">
    <source>
        <dbReference type="ARBA" id="ARBA00023002"/>
    </source>
</evidence>
<dbReference type="RefSeq" id="WP_119119652.1">
    <property type="nucleotide sequence ID" value="NZ_QXIT01000062.1"/>
</dbReference>
<evidence type="ECO:0000313" key="4">
    <source>
        <dbReference type="EMBL" id="RIE12058.1"/>
    </source>
</evidence>
<dbReference type="EMBL" id="QXIT01000062">
    <property type="protein sequence ID" value="RIE08932.1"/>
    <property type="molecule type" value="Genomic_DNA"/>
</dbReference>
<dbReference type="InterPro" id="IPR036188">
    <property type="entry name" value="FAD/NAD-bd_sf"/>
</dbReference>
<dbReference type="PANTHER" id="PTHR42949:SF3">
    <property type="entry name" value="ANAEROBIC GLYCEROL-3-PHOSPHATE DEHYDROGENASE SUBUNIT B"/>
    <property type="match status" value="1"/>
</dbReference>
<evidence type="ECO:0000313" key="6">
    <source>
        <dbReference type="Proteomes" id="UP000266489"/>
    </source>
</evidence>
<dbReference type="PRINTS" id="PR00368">
    <property type="entry name" value="FADPNR"/>
</dbReference>
<protein>
    <submittedName>
        <fullName evidence="4">FAD-binding protein</fullName>
    </submittedName>
</protein>
<sequence>MKSEYDLIVIGGGPAGLAAATAAYDEGLRDILIIERDRFLGGILNQCIHTGFGLQEFKEELTGPEYAQRFVDRTLEDGIPFLLDTMVLAVRPDRRIVAISPELGRLELHAKAIVLSMGCRERTRGAIMVPGTRPAGVMTAGTAQRYMNVEGYLPGRNIVILGSGDIGLIMARRFTLEGAQVSAVLEIMPYSTGLTRNVVQCLDDYGIPLLLSHTVTSVHGGKRVTGVSIAQVDEHRCPVPGTEREISCDTLITSVGLVPENELSKTAGVQLDAITGGAVVNQRLQTSVPGIFACGNVLQVHDLVDNVSEESQRAGRSAALYVQNKFPQSVRSIRVVPSPGIRYVVPQRIDLTEQAEAVKLFMRPTDVFKSASVELRAGSQREPLARFRRSRLTPGEMIVLTVQGSVFTAVEIDVSVGVKVS</sequence>
<gene>
    <name evidence="4" type="ORF">SMC5_03730</name>
    <name evidence="3" type="ORF">SMC6_03390</name>
</gene>
<dbReference type="PRINTS" id="PR00411">
    <property type="entry name" value="PNDRDTASEI"/>
</dbReference>
<comment type="caution">
    <text evidence="4">The sequence shown here is derived from an EMBL/GenBank/DDBJ whole genome shotgun (WGS) entry which is preliminary data.</text>
</comment>
<reference evidence="5 6" key="1">
    <citation type="submission" date="2018-09" db="EMBL/GenBank/DDBJ databases">
        <title>Discovery and Ecogenomic Context for Candidatus Cryosericales, a Global Caldiserica Order Active in Thawing Permafrost.</title>
        <authorList>
            <person name="Martinez M.A."/>
            <person name="Woodcroft B.J."/>
            <person name="Ignacio Espinoza J.C."/>
            <person name="Zayed A."/>
            <person name="Singleton C.M."/>
            <person name="Boyd J."/>
            <person name="Li Y.-F."/>
            <person name="Purvine S."/>
            <person name="Maughan H."/>
            <person name="Hodgkins S.B."/>
            <person name="Anderson D."/>
            <person name="Sederholm M."/>
            <person name="Temperton B."/>
            <person name="Saleska S.R."/>
            <person name="Tyson G.W."/>
            <person name="Rich V.I."/>
        </authorList>
    </citation>
    <scope>NUCLEOTIDE SEQUENCE [LARGE SCALE GENOMIC DNA]</scope>
    <source>
        <strain evidence="4 6">SMC5</strain>
        <strain evidence="3 5">SMC6</strain>
    </source>
</reference>
<accession>A0A398DIU1</accession>
<dbReference type="SUPFAM" id="SSF51905">
    <property type="entry name" value="FAD/NAD(P)-binding domain"/>
    <property type="match status" value="1"/>
</dbReference>
<organism evidence="4 6">
    <name type="scientific">Candidatus Cryosericum odellii</name>
    <dbReference type="NCBI Taxonomy" id="2290917"/>
    <lineage>
        <taxon>Bacteria</taxon>
        <taxon>Pseudomonadati</taxon>
        <taxon>Caldisericota/Cryosericota group</taxon>
        <taxon>Candidatus Cryosericota</taxon>
        <taxon>Candidatus Cryosericia</taxon>
        <taxon>Candidatus Cryosericales</taxon>
        <taxon>Candidatus Cryosericaceae</taxon>
        <taxon>Candidatus Cryosericum</taxon>
    </lineage>
</organism>
<dbReference type="InterPro" id="IPR023753">
    <property type="entry name" value="FAD/NAD-binding_dom"/>
</dbReference>
<evidence type="ECO:0000259" key="2">
    <source>
        <dbReference type="Pfam" id="PF07992"/>
    </source>
</evidence>
<dbReference type="PANTHER" id="PTHR42949">
    <property type="entry name" value="ANAEROBIC GLYCEROL-3-PHOSPHATE DEHYDROGENASE SUBUNIT B"/>
    <property type="match status" value="1"/>
</dbReference>
<dbReference type="OrthoDB" id="9776839at2"/>